<comment type="pathway">
    <text evidence="6">Aromatic compound metabolism; 4-hydroxyphenylacetate degradation; pyruvate and succinate semialdehyde from 4-hydroxyphenylacetate: step 4/7.</text>
</comment>
<feature type="domain" description="Fumarylacetoacetase-like C-terminal" evidence="8">
    <location>
        <begin position="90"/>
        <end position="295"/>
    </location>
</feature>
<evidence type="ECO:0000256" key="7">
    <source>
        <dbReference type="ARBA" id="ARBA00060680"/>
    </source>
</evidence>
<evidence type="ECO:0000259" key="8">
    <source>
        <dbReference type="Pfam" id="PF01557"/>
    </source>
</evidence>
<dbReference type="GO" id="GO:0019752">
    <property type="term" value="P:carboxylic acid metabolic process"/>
    <property type="evidence" value="ECO:0007669"/>
    <property type="project" value="UniProtKB-ARBA"/>
</dbReference>
<dbReference type="GO" id="GO:0046872">
    <property type="term" value="F:metal ion binding"/>
    <property type="evidence" value="ECO:0007669"/>
    <property type="project" value="UniProtKB-KW"/>
</dbReference>
<evidence type="ECO:0000256" key="2">
    <source>
        <dbReference type="ARBA" id="ARBA00022723"/>
    </source>
</evidence>
<dbReference type="GO" id="GO:0008704">
    <property type="term" value="F:5-carboxymethyl-2-hydroxymuconate delta-isomerase activity"/>
    <property type="evidence" value="ECO:0007669"/>
    <property type="project" value="UniProtKB-EC"/>
</dbReference>
<evidence type="ECO:0000256" key="5">
    <source>
        <dbReference type="ARBA" id="ARBA00057150"/>
    </source>
</evidence>
<comment type="pathway">
    <text evidence="7">Aromatic compound metabolism; 4-hydroxyphenylacetate degradation; pyruvate and succinate semialdehyde from 4-hydroxyphenylacetate: step 5/7.</text>
</comment>
<keyword evidence="9" id="KW-0456">Lyase</keyword>
<reference evidence="9 10" key="1">
    <citation type="submission" date="2010-01" db="EMBL/GenBank/DDBJ databases">
        <authorList>
            <person name="Muzny D."/>
            <person name="Qin X."/>
            <person name="Deng J."/>
            <person name="Jiang H."/>
            <person name="Liu Y."/>
            <person name="Qu J."/>
            <person name="Song X.-Z."/>
            <person name="Zhang L."/>
            <person name="Thornton R."/>
            <person name="Coyle M."/>
            <person name="Francisco L."/>
            <person name="Jackson L."/>
            <person name="Javaid M."/>
            <person name="Korchina V."/>
            <person name="Kovar C."/>
            <person name="Mata R."/>
            <person name="Mathew T."/>
            <person name="Ngo R."/>
            <person name="Nguyen L."/>
            <person name="Nguyen N."/>
            <person name="Okwuonu G."/>
            <person name="Ongeri F."/>
            <person name="Pham C."/>
            <person name="Simmons D."/>
            <person name="Wilczek-Boney K."/>
            <person name="Hale W."/>
            <person name="Jakkamsetti A."/>
            <person name="Pham P."/>
            <person name="Ruth R."/>
            <person name="San Lucas F."/>
            <person name="Warren J."/>
            <person name="Zhang J."/>
            <person name="Zhao Z."/>
            <person name="Zhou C."/>
            <person name="Zhu D."/>
            <person name="Lee S."/>
            <person name="Bess C."/>
            <person name="Blankenburg K."/>
            <person name="Forbes L."/>
            <person name="Fu Q."/>
            <person name="Gubbala S."/>
            <person name="Hirani K."/>
            <person name="Jayaseelan J.C."/>
            <person name="Lara F."/>
            <person name="Munidasa M."/>
            <person name="Palculict T."/>
            <person name="Patil S."/>
            <person name="Pu L.-L."/>
            <person name="Saada N."/>
            <person name="Tang L."/>
            <person name="Weissenberger G."/>
            <person name="Zhu Y."/>
            <person name="Hemphill L."/>
            <person name="Shang Y."/>
            <person name="Youmans B."/>
            <person name="Ayvaz T."/>
            <person name="Ross M."/>
            <person name="Santibanez J."/>
            <person name="Aqrawi P."/>
            <person name="Gross S."/>
            <person name="Joshi V."/>
            <person name="Fowler G."/>
            <person name="Nazareth L."/>
            <person name="Reid J."/>
            <person name="Worley K."/>
            <person name="Petrosino J."/>
            <person name="Highlander S."/>
            <person name="Gibbs R."/>
        </authorList>
    </citation>
    <scope>NUCLEOTIDE SEQUENCE [LARGE SCALE GENOMIC DNA]</scope>
    <source>
        <strain evidence="9 10">DSM 4582</strain>
    </source>
</reference>
<evidence type="ECO:0000256" key="4">
    <source>
        <dbReference type="ARBA" id="ARBA00052790"/>
    </source>
</evidence>
<accession>D4DXJ4</accession>
<comment type="catalytic activity">
    <reaction evidence="3">
        <text>(3E,5R)-5-carboxy-2-oxohept-3-enedioate + H(+) = (4Z)-2-oxohept-4-enedioate + CO2</text>
        <dbReference type="Rhea" id="RHEA:14397"/>
        <dbReference type="ChEBI" id="CHEBI:15378"/>
        <dbReference type="ChEBI" id="CHEBI:16526"/>
        <dbReference type="ChEBI" id="CHEBI:87491"/>
        <dbReference type="ChEBI" id="CHEBI:87507"/>
        <dbReference type="EC" id="4.1.1.68"/>
    </reaction>
</comment>
<evidence type="ECO:0000256" key="1">
    <source>
        <dbReference type="ARBA" id="ARBA00010211"/>
    </source>
</evidence>
<name>D4DXJ4_SEROD</name>
<organism evidence="9 10">
    <name type="scientific">Serratia odorifera DSM 4582</name>
    <dbReference type="NCBI Taxonomy" id="667129"/>
    <lineage>
        <taxon>Bacteria</taxon>
        <taxon>Pseudomonadati</taxon>
        <taxon>Pseudomonadota</taxon>
        <taxon>Gammaproteobacteria</taxon>
        <taxon>Enterobacterales</taxon>
        <taxon>Yersiniaceae</taxon>
        <taxon>Serratia</taxon>
    </lineage>
</organism>
<dbReference type="InterPro" id="IPR011234">
    <property type="entry name" value="Fumarylacetoacetase-like_C"/>
</dbReference>
<evidence type="ECO:0000256" key="6">
    <source>
        <dbReference type="ARBA" id="ARBA00060569"/>
    </source>
</evidence>
<dbReference type="EC" id="4.1.1.-" evidence="9"/>
<comment type="caution">
    <text evidence="9">The sequence shown here is derived from an EMBL/GenBank/DDBJ whole genome shotgun (WGS) entry which is preliminary data.</text>
</comment>
<dbReference type="Gene3D" id="3.90.850.10">
    <property type="entry name" value="Fumarylacetoacetase-like, C-terminal domain"/>
    <property type="match status" value="1"/>
</dbReference>
<gene>
    <name evidence="9" type="ORF">HMPREF0758_0644</name>
</gene>
<dbReference type="PANTHER" id="PTHR42796:SF4">
    <property type="entry name" value="FUMARYLACETOACETATE HYDROLASE DOMAIN-CONTAINING PROTEIN 2A"/>
    <property type="match status" value="1"/>
</dbReference>
<evidence type="ECO:0000313" key="10">
    <source>
        <dbReference type="Proteomes" id="UP000005723"/>
    </source>
</evidence>
<dbReference type="InterPro" id="IPR036663">
    <property type="entry name" value="Fumarylacetoacetase_C_sf"/>
</dbReference>
<dbReference type="Pfam" id="PF01557">
    <property type="entry name" value="FAA_hydrolase"/>
    <property type="match status" value="1"/>
</dbReference>
<evidence type="ECO:0000313" key="9">
    <source>
        <dbReference type="EMBL" id="EFE97737.1"/>
    </source>
</evidence>
<dbReference type="STRING" id="667129.HMPREF0758_0644"/>
<dbReference type="FunFam" id="3.90.850.10:FF:000002">
    <property type="entry name" value="2-hydroxyhepta-2,4-diene-1,7-dioate isomerase"/>
    <property type="match status" value="1"/>
</dbReference>
<evidence type="ECO:0000256" key="3">
    <source>
        <dbReference type="ARBA" id="ARBA00051258"/>
    </source>
</evidence>
<dbReference type="InterPro" id="IPR051121">
    <property type="entry name" value="FAH"/>
</dbReference>
<dbReference type="PANTHER" id="PTHR42796">
    <property type="entry name" value="FUMARYLACETOACETATE HYDROLASE DOMAIN-CONTAINING PROTEIN 2A-RELATED"/>
    <property type="match status" value="1"/>
</dbReference>
<sequence>MATACGSHGNFIVEIEDIMKLLRYGEVGQERPGVLDLQGRIRDLSRHIADVGGTALLPDSIAALQRLDIDSLPLVEGQPRIGACVGGIGKFICIGLNYADHAAETGAAIPGEPVVFNKWTSAVVGPNDDVEIPRDSQKTDWEVELGVVIGKGGRYIAEQDAMQHVAGYCVINDVSEREFQIERGGTWDKGKGCDTFGPTGPWLVTADEIADPHRLNLWLEVDGKRYQDGNTSTMIFTIPHIISYLSRFMSLQPGDVISTGTPPGVGMGQKPQPIYLKAGQVMRLGIEGLGEQQQQTVQA</sequence>
<dbReference type="HOGENOM" id="CLU_028458_3_4_6"/>
<protein>
    <submittedName>
        <fullName evidence="9">FAH family protein</fullName>
        <ecNumber evidence="9">4.1.1.-</ecNumber>
    </submittedName>
</protein>
<dbReference type="Proteomes" id="UP000005723">
    <property type="component" value="Unassembled WGS sequence"/>
</dbReference>
<dbReference type="SUPFAM" id="SSF56529">
    <property type="entry name" value="FAH"/>
    <property type="match status" value="1"/>
</dbReference>
<keyword evidence="10" id="KW-1185">Reference proteome</keyword>
<dbReference type="AlphaFoldDB" id="D4DXJ4"/>
<comment type="catalytic activity">
    <reaction evidence="4">
        <text>(2E,4Z)-5-hydroxypenta-2,4-diene-1,2,5-tricarboxylate = (3E,5R)-5-carboxy-2-oxohept-3-enedioate</text>
        <dbReference type="Rhea" id="RHEA:18813"/>
        <dbReference type="ChEBI" id="CHEBI:47961"/>
        <dbReference type="ChEBI" id="CHEBI:87491"/>
        <dbReference type="EC" id="5.3.3.10"/>
    </reaction>
</comment>
<keyword evidence="2" id="KW-0479">Metal-binding</keyword>
<dbReference type="EMBL" id="ADBY01000015">
    <property type="protein sequence ID" value="EFE97737.1"/>
    <property type="molecule type" value="Genomic_DNA"/>
</dbReference>
<dbReference type="GO" id="GO:0018800">
    <property type="term" value="F:5-oxopent-3-ene-1,2,5-tricarboxylate decarboxylase activity"/>
    <property type="evidence" value="ECO:0007669"/>
    <property type="project" value="UniProtKB-EC"/>
</dbReference>
<proteinExistence type="inferred from homology"/>
<comment type="function">
    <text evidence="5">Decarboxylates OPET (5-oxo-pent-3-ene-1,2,5-tricarboxylic acid) into HHDD (2-hydroxy-hept-2,4-diene-1,7-dioate) and isomerizes it to OHED (2-oxo-hept-3-ene-1,7-dioate).</text>
</comment>
<comment type="similarity">
    <text evidence="1">Belongs to the FAH family.</text>
</comment>